<keyword evidence="3" id="KW-1133">Transmembrane helix</keyword>
<evidence type="ECO:0000256" key="3">
    <source>
        <dbReference type="ARBA" id="ARBA00022989"/>
    </source>
</evidence>
<protein>
    <submittedName>
        <fullName evidence="6">DUF1232 domain-containing protein</fullName>
    </submittedName>
</protein>
<comment type="caution">
    <text evidence="6">The sequence shown here is derived from an EMBL/GenBank/DDBJ whole genome shotgun (WGS) entry which is preliminary data.</text>
</comment>
<reference evidence="6" key="1">
    <citation type="journal article" date="2020" name="mSystems">
        <title>Genome- and Community-Level Interaction Insights into Carbon Utilization and Element Cycling Functions of Hydrothermarchaeota in Hydrothermal Sediment.</title>
        <authorList>
            <person name="Zhou Z."/>
            <person name="Liu Y."/>
            <person name="Xu W."/>
            <person name="Pan J."/>
            <person name="Luo Z.H."/>
            <person name="Li M."/>
        </authorList>
    </citation>
    <scope>NUCLEOTIDE SEQUENCE [LARGE SCALE GENOMIC DNA]</scope>
    <source>
        <strain evidence="6">SpSt-114</strain>
    </source>
</reference>
<dbReference type="GO" id="GO:0012505">
    <property type="term" value="C:endomembrane system"/>
    <property type="evidence" value="ECO:0007669"/>
    <property type="project" value="UniProtKB-SubCell"/>
</dbReference>
<proteinExistence type="predicted"/>
<keyword evidence="4" id="KW-0472">Membrane</keyword>
<evidence type="ECO:0000256" key="4">
    <source>
        <dbReference type="ARBA" id="ARBA00023136"/>
    </source>
</evidence>
<evidence type="ECO:0000259" key="5">
    <source>
        <dbReference type="Pfam" id="PF06803"/>
    </source>
</evidence>
<dbReference type="EMBL" id="DSAC01000048">
    <property type="protein sequence ID" value="HHO73769.1"/>
    <property type="molecule type" value="Genomic_DNA"/>
</dbReference>
<organism evidence="6">
    <name type="scientific">Thermocrinis ruber</name>
    <dbReference type="NCBI Taxonomy" id="75906"/>
    <lineage>
        <taxon>Bacteria</taxon>
        <taxon>Pseudomonadati</taxon>
        <taxon>Aquificota</taxon>
        <taxon>Aquificia</taxon>
        <taxon>Aquificales</taxon>
        <taxon>Aquificaceae</taxon>
        <taxon>Thermocrinis</taxon>
    </lineage>
</organism>
<keyword evidence="2" id="KW-0812">Transmembrane</keyword>
<evidence type="ECO:0000256" key="2">
    <source>
        <dbReference type="ARBA" id="ARBA00022692"/>
    </source>
</evidence>
<name>A0A7C5SYS4_9AQUI</name>
<dbReference type="Pfam" id="PF06803">
    <property type="entry name" value="DUF1232"/>
    <property type="match status" value="1"/>
</dbReference>
<dbReference type="InterPro" id="IPR010652">
    <property type="entry name" value="DUF1232"/>
</dbReference>
<evidence type="ECO:0000256" key="1">
    <source>
        <dbReference type="ARBA" id="ARBA00004127"/>
    </source>
</evidence>
<evidence type="ECO:0000313" key="6">
    <source>
        <dbReference type="EMBL" id="HHO73769.1"/>
    </source>
</evidence>
<dbReference type="AlphaFoldDB" id="A0A7C5SYS4"/>
<gene>
    <name evidence="6" type="ORF">ENN04_03940</name>
</gene>
<accession>A0A7C5SYS4</accession>
<sequence>MEEKLKKYYRDIDILELKALVERKLEKTPPTMEYVRNLILDVKLLLRILLDQDFSLKEDARKDMISSLLYFVEPRDSIPDFIPIIGLWDDYKLVRYVKEKHRREIDRYFESTPFFVANYF</sequence>
<comment type="subcellular location">
    <subcellularLocation>
        <location evidence="1">Endomembrane system</location>
        <topology evidence="1">Multi-pass membrane protein</topology>
    </subcellularLocation>
</comment>
<feature type="domain" description="DUF1232" evidence="5">
    <location>
        <begin position="65"/>
        <end position="90"/>
    </location>
</feature>